<evidence type="ECO:0000313" key="2">
    <source>
        <dbReference type="Proteomes" id="UP000602510"/>
    </source>
</evidence>
<evidence type="ECO:0000313" key="1">
    <source>
        <dbReference type="EMBL" id="KAF4045005.1"/>
    </source>
</evidence>
<gene>
    <name evidence="1" type="ORF">GN244_ATG02634</name>
</gene>
<keyword evidence="2" id="KW-1185">Reference proteome</keyword>
<dbReference type="AlphaFoldDB" id="A0A833WP82"/>
<dbReference type="Proteomes" id="UP000602510">
    <property type="component" value="Unassembled WGS sequence"/>
</dbReference>
<accession>A0A833WP82</accession>
<sequence length="100" mass="11117">MMNAVASEVESEMRASKQAESAVDSAIAAALKELNDESEGYNIADCDGSESVTVQMKLKTVTMEQNHSPIKGEVSWKVMLFPWSVVLRLRRTMNAKYSKM</sequence>
<protein>
    <submittedName>
        <fullName evidence="1">Uncharacterized protein</fullName>
    </submittedName>
</protein>
<organism evidence="1 2">
    <name type="scientific">Phytophthora infestans</name>
    <name type="common">Potato late blight agent</name>
    <name type="synonym">Botrytis infestans</name>
    <dbReference type="NCBI Taxonomy" id="4787"/>
    <lineage>
        <taxon>Eukaryota</taxon>
        <taxon>Sar</taxon>
        <taxon>Stramenopiles</taxon>
        <taxon>Oomycota</taxon>
        <taxon>Peronosporomycetes</taxon>
        <taxon>Peronosporales</taxon>
        <taxon>Peronosporaceae</taxon>
        <taxon>Phytophthora</taxon>
    </lineage>
</organism>
<name>A0A833WP82_PHYIN</name>
<comment type="caution">
    <text evidence="1">The sequence shown here is derived from an EMBL/GenBank/DDBJ whole genome shotgun (WGS) entry which is preliminary data.</text>
</comment>
<dbReference type="EMBL" id="WSZM01000056">
    <property type="protein sequence ID" value="KAF4045005.1"/>
    <property type="molecule type" value="Genomic_DNA"/>
</dbReference>
<proteinExistence type="predicted"/>
<reference evidence="1" key="1">
    <citation type="submission" date="2020-04" db="EMBL/GenBank/DDBJ databases">
        <title>Hybrid Assembly of Korean Phytophthora infestans isolates.</title>
        <authorList>
            <person name="Prokchorchik M."/>
            <person name="Lee Y."/>
            <person name="Seo J."/>
            <person name="Cho J.-H."/>
            <person name="Park Y.-E."/>
            <person name="Jang D.-C."/>
            <person name="Im J.-S."/>
            <person name="Choi J.-G."/>
            <person name="Park H.-J."/>
            <person name="Lee G.-B."/>
            <person name="Lee Y.-G."/>
            <person name="Hong S.-Y."/>
            <person name="Cho K."/>
            <person name="Sohn K.H."/>
        </authorList>
    </citation>
    <scope>NUCLEOTIDE SEQUENCE</scope>
    <source>
        <strain evidence="1">KR_1_A1</strain>
    </source>
</reference>